<evidence type="ECO:0000256" key="4">
    <source>
        <dbReference type="ARBA" id="ARBA00022833"/>
    </source>
</evidence>
<dbReference type="OrthoDB" id="9804482at2"/>
<keyword evidence="1" id="KW-0645">Protease</keyword>
<evidence type="ECO:0000256" key="6">
    <source>
        <dbReference type="RuleBase" id="RU003797"/>
    </source>
</evidence>
<dbReference type="KEGG" id="fno:Fnod_0176"/>
<proteinExistence type="inferred from homology"/>
<keyword evidence="2" id="KW-0479">Metal-binding</keyword>
<evidence type="ECO:0000259" key="7">
    <source>
        <dbReference type="PROSITE" id="PS50249"/>
    </source>
</evidence>
<dbReference type="HOGENOM" id="CLU_073529_0_2_0"/>
<comment type="similarity">
    <text evidence="6">Belongs to the UPF0758 family.</text>
</comment>
<dbReference type="InterPro" id="IPR025657">
    <property type="entry name" value="RadC_JAB"/>
</dbReference>
<sequence>MPIEYGPREKLLKEGSEALETSELIAILLRTGTNGKDVLETSKELFNKFGGSLYKMSRATFDDFKSIKGLGDVKIVTLMAALELAKRLVKEETVILDPKLTSPENVFQYCIDMQSYPQEIVRVIFLDTKLKVIGSKDVSKGTINSSMAHPRDIFREAILRSSTGIILAHNHPSGDPTPSKDDIELTKKIKKAGELLGINLHDHVIIGQTFYSLRQKCKEIGWDNV</sequence>
<dbReference type="NCBIfam" id="TIGR00608">
    <property type="entry name" value="radc"/>
    <property type="match status" value="1"/>
</dbReference>
<keyword evidence="4" id="KW-0862">Zinc</keyword>
<dbReference type="GO" id="GO:0046872">
    <property type="term" value="F:metal ion binding"/>
    <property type="evidence" value="ECO:0007669"/>
    <property type="project" value="UniProtKB-KW"/>
</dbReference>
<evidence type="ECO:0000313" key="8">
    <source>
        <dbReference type="EMBL" id="ABS60043.1"/>
    </source>
</evidence>
<reference evidence="8 9" key="1">
    <citation type="submission" date="2007-07" db="EMBL/GenBank/DDBJ databases">
        <title>Complete sequence of Fervidobacterium nodosum Rt17-B1.</title>
        <authorList>
            <consortium name="US DOE Joint Genome Institute"/>
            <person name="Copeland A."/>
            <person name="Lucas S."/>
            <person name="Lapidus A."/>
            <person name="Barry K."/>
            <person name="Glavina del Rio T."/>
            <person name="Dalin E."/>
            <person name="Tice H."/>
            <person name="Pitluck S."/>
            <person name="Saunders E."/>
            <person name="Brettin T."/>
            <person name="Bruce D."/>
            <person name="Detter J.C."/>
            <person name="Han C."/>
            <person name="Schmutz J."/>
            <person name="Larimer F."/>
            <person name="Land M."/>
            <person name="Hauser L."/>
            <person name="Kyrpides N."/>
            <person name="Mikhailova N."/>
            <person name="Nelson K."/>
            <person name="Gogarten J.P."/>
            <person name="Noll K."/>
            <person name="Richardson P."/>
        </authorList>
    </citation>
    <scope>NUCLEOTIDE SEQUENCE [LARGE SCALE GENOMIC DNA]</scope>
    <source>
        <strain evidence="9">ATCC 35602 / DSM 5306 / Rt17-B1</strain>
    </source>
</reference>
<gene>
    <name evidence="8" type="ordered locus">Fnod_0176</name>
</gene>
<evidence type="ECO:0000256" key="5">
    <source>
        <dbReference type="ARBA" id="ARBA00023049"/>
    </source>
</evidence>
<protein>
    <submittedName>
        <fullName evidence="8">DNA repair protein RadC</fullName>
    </submittedName>
</protein>
<evidence type="ECO:0000313" key="9">
    <source>
        <dbReference type="Proteomes" id="UP000002415"/>
    </source>
</evidence>
<dbReference type="PANTHER" id="PTHR30471">
    <property type="entry name" value="DNA REPAIR PROTEIN RADC"/>
    <property type="match status" value="1"/>
</dbReference>
<dbReference type="Pfam" id="PF04002">
    <property type="entry name" value="RadC"/>
    <property type="match status" value="1"/>
</dbReference>
<organism evidence="8 9">
    <name type="scientific">Fervidobacterium nodosum (strain ATCC 35602 / DSM 5306 / Rt17-B1)</name>
    <dbReference type="NCBI Taxonomy" id="381764"/>
    <lineage>
        <taxon>Bacteria</taxon>
        <taxon>Thermotogati</taxon>
        <taxon>Thermotogota</taxon>
        <taxon>Thermotogae</taxon>
        <taxon>Thermotogales</taxon>
        <taxon>Fervidobacteriaceae</taxon>
        <taxon>Fervidobacterium</taxon>
    </lineage>
</organism>
<accession>A7HJG0</accession>
<dbReference type="RefSeq" id="WP_011993366.1">
    <property type="nucleotide sequence ID" value="NC_009718.1"/>
</dbReference>
<dbReference type="PANTHER" id="PTHR30471:SF3">
    <property type="entry name" value="UPF0758 PROTEIN YEES-RELATED"/>
    <property type="match status" value="1"/>
</dbReference>
<dbReference type="EMBL" id="CP000771">
    <property type="protein sequence ID" value="ABS60043.1"/>
    <property type="molecule type" value="Genomic_DNA"/>
</dbReference>
<dbReference type="InterPro" id="IPR020891">
    <property type="entry name" value="UPF0758_CS"/>
</dbReference>
<dbReference type="AlphaFoldDB" id="A7HJG0"/>
<dbReference type="STRING" id="381764.Fnod_0176"/>
<dbReference type="Pfam" id="PF20582">
    <property type="entry name" value="UPF0758_N"/>
    <property type="match status" value="1"/>
</dbReference>
<dbReference type="GO" id="GO:0008237">
    <property type="term" value="F:metallopeptidase activity"/>
    <property type="evidence" value="ECO:0007669"/>
    <property type="project" value="UniProtKB-KW"/>
</dbReference>
<name>A7HJG0_FERNB</name>
<keyword evidence="5" id="KW-0482">Metalloprotease</keyword>
<reference evidence="8 9" key="2">
    <citation type="journal article" date="2009" name="Proc. Natl. Acad. Sci. U.S.A.">
        <title>On the chimeric nature, thermophilic origin, and phylogenetic placement of the Thermotogales.</title>
        <authorList>
            <person name="Zhaxybayeva O."/>
            <person name="Swithers K.S."/>
            <person name="Lapierre P."/>
            <person name="Fournier G.P."/>
            <person name="Bickhart D.M."/>
            <person name="DeBoy R.T."/>
            <person name="Nelson K.E."/>
            <person name="Nesbo C.L."/>
            <person name="Doolittle W.F."/>
            <person name="Gogarten J.P."/>
            <person name="Noll K.M."/>
        </authorList>
    </citation>
    <scope>NUCLEOTIDE SEQUENCE [LARGE SCALE GENOMIC DNA]</scope>
    <source>
        <strain evidence="9">ATCC 35602 / DSM 5306 / Rt17-B1</strain>
    </source>
</reference>
<evidence type="ECO:0000256" key="1">
    <source>
        <dbReference type="ARBA" id="ARBA00022670"/>
    </source>
</evidence>
<dbReference type="NCBIfam" id="NF000642">
    <property type="entry name" value="PRK00024.1"/>
    <property type="match status" value="1"/>
</dbReference>
<dbReference type="InterPro" id="IPR001405">
    <property type="entry name" value="UPF0758"/>
</dbReference>
<evidence type="ECO:0000256" key="3">
    <source>
        <dbReference type="ARBA" id="ARBA00022801"/>
    </source>
</evidence>
<dbReference type="PROSITE" id="PS50249">
    <property type="entry name" value="MPN"/>
    <property type="match status" value="1"/>
</dbReference>
<keyword evidence="9" id="KW-1185">Reference proteome</keyword>
<evidence type="ECO:0000256" key="2">
    <source>
        <dbReference type="ARBA" id="ARBA00022723"/>
    </source>
</evidence>
<dbReference type="GO" id="GO:0006508">
    <property type="term" value="P:proteolysis"/>
    <property type="evidence" value="ECO:0007669"/>
    <property type="project" value="UniProtKB-KW"/>
</dbReference>
<dbReference type="CDD" id="cd08071">
    <property type="entry name" value="MPN_DUF2466"/>
    <property type="match status" value="1"/>
</dbReference>
<keyword evidence="3" id="KW-0378">Hydrolase</keyword>
<feature type="domain" description="MPN" evidence="7">
    <location>
        <begin position="99"/>
        <end position="220"/>
    </location>
</feature>
<dbReference type="InterPro" id="IPR037518">
    <property type="entry name" value="MPN"/>
</dbReference>
<dbReference type="Gene3D" id="3.40.140.10">
    <property type="entry name" value="Cytidine Deaminase, domain 2"/>
    <property type="match status" value="1"/>
</dbReference>
<dbReference type="InterPro" id="IPR046778">
    <property type="entry name" value="UPF0758_N"/>
</dbReference>
<dbReference type="PROSITE" id="PS01302">
    <property type="entry name" value="UPF0758"/>
    <property type="match status" value="1"/>
</dbReference>
<dbReference type="Proteomes" id="UP000002415">
    <property type="component" value="Chromosome"/>
</dbReference>
<dbReference type="eggNOG" id="COG2003">
    <property type="taxonomic scope" value="Bacteria"/>
</dbReference>